<accession>A0A2H3SJ05</accession>
<protein>
    <submittedName>
        <fullName evidence="1">Uncharacterized protein</fullName>
    </submittedName>
</protein>
<dbReference type="Proteomes" id="UP000219369">
    <property type="component" value="Unassembled WGS sequence"/>
</dbReference>
<name>A0A2H3SJ05_FUSOX</name>
<evidence type="ECO:0000313" key="1">
    <source>
        <dbReference type="EMBL" id="SCO76101.1"/>
    </source>
</evidence>
<reference evidence="2" key="1">
    <citation type="submission" date="2016-09" db="EMBL/GenBank/DDBJ databases">
        <authorList>
            <person name="Guldener U."/>
        </authorList>
    </citation>
    <scope>NUCLEOTIDE SEQUENCE [LARGE SCALE GENOMIC DNA]</scope>
    <source>
        <strain evidence="2">V64-1</strain>
    </source>
</reference>
<sequence length="49" mass="5218">MQIPDPRWEIIAISVGMFRAGMNYSALLSGGRSVVIVVDDVLGLRATAA</sequence>
<dbReference type="AlphaFoldDB" id="A0A2H3SJ05"/>
<gene>
    <name evidence="1" type="ORF">FRV6_00313</name>
</gene>
<evidence type="ECO:0000313" key="2">
    <source>
        <dbReference type="Proteomes" id="UP000219369"/>
    </source>
</evidence>
<dbReference type="EMBL" id="FMJY01000001">
    <property type="protein sequence ID" value="SCO76101.1"/>
    <property type="molecule type" value="Genomic_DNA"/>
</dbReference>
<proteinExistence type="predicted"/>
<organism evidence="1 2">
    <name type="scientific">Fusarium oxysporum</name>
    <name type="common">Fusarium vascular wilt</name>
    <dbReference type="NCBI Taxonomy" id="5507"/>
    <lineage>
        <taxon>Eukaryota</taxon>
        <taxon>Fungi</taxon>
        <taxon>Dikarya</taxon>
        <taxon>Ascomycota</taxon>
        <taxon>Pezizomycotina</taxon>
        <taxon>Sordariomycetes</taxon>
        <taxon>Hypocreomycetidae</taxon>
        <taxon>Hypocreales</taxon>
        <taxon>Nectriaceae</taxon>
        <taxon>Fusarium</taxon>
        <taxon>Fusarium oxysporum species complex</taxon>
    </lineage>
</organism>